<protein>
    <submittedName>
        <fullName evidence="2">LPXTG cell wall anchor domain-containing protein</fullName>
    </submittedName>
</protein>
<gene>
    <name evidence="2" type="ORF">FLP15_08510</name>
</gene>
<keyword evidence="1" id="KW-0472">Membrane</keyword>
<organism evidence="2 3">
    <name type="scientific">Lactococcus protaetiae</name>
    <dbReference type="NCBI Taxonomy" id="2592653"/>
    <lineage>
        <taxon>Bacteria</taxon>
        <taxon>Bacillati</taxon>
        <taxon>Bacillota</taxon>
        <taxon>Bacilli</taxon>
        <taxon>Lactobacillales</taxon>
        <taxon>Streptococcaceae</taxon>
        <taxon>Lactococcus</taxon>
    </lineage>
</organism>
<dbReference type="NCBIfam" id="TIGR01167">
    <property type="entry name" value="LPXTG_anchor"/>
    <property type="match status" value="1"/>
</dbReference>
<keyword evidence="1" id="KW-1133">Transmembrane helix</keyword>
<evidence type="ECO:0000313" key="3">
    <source>
        <dbReference type="Proteomes" id="UP000315128"/>
    </source>
</evidence>
<proteinExistence type="predicted"/>
<keyword evidence="1" id="KW-0812">Transmembrane</keyword>
<sequence>MVTTAVENDYTTGGTNKSISLTPTTGNSNTYTLKGQVAKAGSNTIVPTSTTTSLSSSATIGALGKLFETGVSADTTTTGNTDLSFTIYYTKTTWSLPYTGGIGILLIVILGVGISSLAIILRKRKNRQAEEIQS</sequence>
<evidence type="ECO:0000313" key="2">
    <source>
        <dbReference type="EMBL" id="QDK71190.1"/>
    </source>
</evidence>
<dbReference type="AlphaFoldDB" id="A0A514Z9F3"/>
<dbReference type="Proteomes" id="UP000315128">
    <property type="component" value="Chromosome"/>
</dbReference>
<dbReference type="KEGG" id="lack:FLP15_08510"/>
<evidence type="ECO:0000256" key="1">
    <source>
        <dbReference type="SAM" id="Phobius"/>
    </source>
</evidence>
<feature type="transmembrane region" description="Helical" evidence="1">
    <location>
        <begin position="98"/>
        <end position="121"/>
    </location>
</feature>
<reference evidence="2 3" key="1">
    <citation type="submission" date="2019-07" db="EMBL/GenBank/DDBJ databases">
        <title>Genome sequencing of KACC 19320.</title>
        <authorList>
            <person name="Heo J."/>
            <person name="Kim S.-J."/>
            <person name="Kim J.-S."/>
            <person name="Hong S.-B."/>
            <person name="Kwon S.-W."/>
        </authorList>
    </citation>
    <scope>NUCLEOTIDE SEQUENCE [LARGE SCALE GENOMIC DNA]</scope>
    <source>
        <strain evidence="2 3">KACC 19320</strain>
    </source>
</reference>
<accession>A0A514Z9F3</accession>
<keyword evidence="3" id="KW-1185">Reference proteome</keyword>
<name>A0A514Z9F3_9LACT</name>
<dbReference type="EMBL" id="CP041356">
    <property type="protein sequence ID" value="QDK71190.1"/>
    <property type="molecule type" value="Genomic_DNA"/>
</dbReference>